<evidence type="ECO:0000313" key="4">
    <source>
        <dbReference type="Proteomes" id="UP000027265"/>
    </source>
</evidence>
<proteinExistence type="predicted"/>
<evidence type="ECO:0000259" key="2">
    <source>
        <dbReference type="Pfam" id="PF20263"/>
    </source>
</evidence>
<feature type="domain" description="LYR motif-containing protein Cup1-like N-terminal" evidence="2">
    <location>
        <begin position="15"/>
        <end position="100"/>
    </location>
</feature>
<dbReference type="HOGENOM" id="CLU_059571_0_0_1"/>
<feature type="compositionally biased region" description="Basic and acidic residues" evidence="1">
    <location>
        <begin position="358"/>
        <end position="378"/>
    </location>
</feature>
<evidence type="ECO:0000313" key="3">
    <source>
        <dbReference type="EMBL" id="KDQ63372.1"/>
    </source>
</evidence>
<dbReference type="Proteomes" id="UP000027265">
    <property type="component" value="Unassembled WGS sequence"/>
</dbReference>
<dbReference type="InterPro" id="IPR046896">
    <property type="entry name" value="Cup1-like_N"/>
</dbReference>
<name>A0A067QIM7_9AGAM</name>
<dbReference type="Pfam" id="PF20263">
    <property type="entry name" value="LYRM2-like"/>
    <property type="match status" value="1"/>
</dbReference>
<reference evidence="4" key="1">
    <citation type="journal article" date="2014" name="Proc. Natl. Acad. Sci. U.S.A.">
        <title>Extensive sampling of basidiomycete genomes demonstrates inadequacy of the white-rot/brown-rot paradigm for wood decay fungi.</title>
        <authorList>
            <person name="Riley R."/>
            <person name="Salamov A.A."/>
            <person name="Brown D.W."/>
            <person name="Nagy L.G."/>
            <person name="Floudas D."/>
            <person name="Held B.W."/>
            <person name="Levasseur A."/>
            <person name="Lombard V."/>
            <person name="Morin E."/>
            <person name="Otillar R."/>
            <person name="Lindquist E.A."/>
            <person name="Sun H."/>
            <person name="LaButti K.M."/>
            <person name="Schmutz J."/>
            <person name="Jabbour D."/>
            <person name="Luo H."/>
            <person name="Baker S.E."/>
            <person name="Pisabarro A.G."/>
            <person name="Walton J.D."/>
            <person name="Blanchette R.A."/>
            <person name="Henrissat B."/>
            <person name="Martin F."/>
            <person name="Cullen D."/>
            <person name="Hibbett D.S."/>
            <person name="Grigoriev I.V."/>
        </authorList>
    </citation>
    <scope>NUCLEOTIDE SEQUENCE [LARGE SCALE GENOMIC DNA]</scope>
    <source>
        <strain evidence="4">MUCL 33604</strain>
    </source>
</reference>
<sequence length="385" mass="43383">MKLTANNTRQAAFSLYRAYLRQIRILPHNYLRQFFFVKSREDVEAVLLTKAGGDLSLRKLKRAQQTLRKLEAANVGDKKAFEKVLELAYGRKGKLKWELMQPLLSDPNAPLPPRIIPQVERSRPPVYSPELTALLTSQPSRTTKPLIPKQLANPPELPARADPNSREAQLLGPFSKRREVNIRWRFFTTQSKRVLPPLQVNVGDETLYGTGSKEAVARIGIRGFGLQGSDALEDVLKIAGTPYRSPVLPRRQRRLLGDHVKASSPSDPSSFDAGKLPARWLRRRYQELLSRIPILTYSPPFSTGTVNTSGNPRKGKYEVSLARSVVVTEAWGSAARLPDADDADLVWLEASNRLDKGREAAEDAMAKARRRLKEERMAQEQAEYQ</sequence>
<keyword evidence="4" id="KW-1185">Reference proteome</keyword>
<protein>
    <recommendedName>
        <fullName evidence="2">LYR motif-containing protein Cup1-like N-terminal domain-containing protein</fullName>
    </recommendedName>
</protein>
<evidence type="ECO:0000256" key="1">
    <source>
        <dbReference type="SAM" id="MobiDB-lite"/>
    </source>
</evidence>
<feature type="region of interest" description="Disordered" evidence="1">
    <location>
        <begin position="358"/>
        <end position="385"/>
    </location>
</feature>
<dbReference type="OrthoDB" id="198652at2759"/>
<feature type="region of interest" description="Disordered" evidence="1">
    <location>
        <begin position="142"/>
        <end position="163"/>
    </location>
</feature>
<dbReference type="EMBL" id="KL197710">
    <property type="protein sequence ID" value="KDQ63372.1"/>
    <property type="molecule type" value="Genomic_DNA"/>
</dbReference>
<organism evidence="3 4">
    <name type="scientific">Jaapia argillacea MUCL 33604</name>
    <dbReference type="NCBI Taxonomy" id="933084"/>
    <lineage>
        <taxon>Eukaryota</taxon>
        <taxon>Fungi</taxon>
        <taxon>Dikarya</taxon>
        <taxon>Basidiomycota</taxon>
        <taxon>Agaricomycotina</taxon>
        <taxon>Agaricomycetes</taxon>
        <taxon>Agaricomycetidae</taxon>
        <taxon>Jaapiales</taxon>
        <taxon>Jaapiaceae</taxon>
        <taxon>Jaapia</taxon>
    </lineage>
</organism>
<dbReference type="InParanoid" id="A0A067QIM7"/>
<dbReference type="AlphaFoldDB" id="A0A067QIM7"/>
<accession>A0A067QIM7</accession>
<gene>
    <name evidence="3" type="ORF">JAAARDRAFT_53595</name>
</gene>